<dbReference type="InterPro" id="IPR003737">
    <property type="entry name" value="GlcNAc_PI_deacetylase-related"/>
</dbReference>
<comment type="caution">
    <text evidence="2">The sequence shown here is derived from an EMBL/GenBank/DDBJ whole genome shotgun (WGS) entry which is preliminary data.</text>
</comment>
<organism evidence="2 3">
    <name type="scientific">Asanoa ferruginea</name>
    <dbReference type="NCBI Taxonomy" id="53367"/>
    <lineage>
        <taxon>Bacteria</taxon>
        <taxon>Bacillati</taxon>
        <taxon>Actinomycetota</taxon>
        <taxon>Actinomycetes</taxon>
        <taxon>Micromonosporales</taxon>
        <taxon>Micromonosporaceae</taxon>
        <taxon>Asanoa</taxon>
    </lineage>
</organism>
<dbReference type="GO" id="GO:0016137">
    <property type="term" value="P:glycoside metabolic process"/>
    <property type="evidence" value="ECO:0007669"/>
    <property type="project" value="UniProtKB-ARBA"/>
</dbReference>
<dbReference type="Gene3D" id="3.40.50.10320">
    <property type="entry name" value="LmbE-like"/>
    <property type="match status" value="1"/>
</dbReference>
<gene>
    <name evidence="2" type="ORF">DFJ67_1503</name>
</gene>
<dbReference type="Pfam" id="PF02585">
    <property type="entry name" value="PIG-L"/>
    <property type="match status" value="1"/>
</dbReference>
<evidence type="ECO:0000313" key="3">
    <source>
        <dbReference type="Proteomes" id="UP000256913"/>
    </source>
</evidence>
<accession>A0A3D9ZGC3</accession>
<sequence>MKVMTIYAHPADTITNCGGTLARHAAAGDEVVALILTHGGRMHANRYAEEWRKDNPDKTITGASLDDIAAYKKDELSRAAEIVGISKVITLGLDDRYAALREDVVDQIAEQLAIERPDVLICDYPVNPVAATNVHTVATVSVLAALGRAGMFVRNLDDRAEFHVKQVFFTSLPVMAGDGLSLYGMRNDVYVDITDVVGQKVAAMDCFDSQGYSGLFARKLIEASNGENGRVAGVNFAEAFYRLNNETHTLLPVTEAARRDDPLTRHISYSRVDLRATYPI</sequence>
<proteinExistence type="predicted"/>
<evidence type="ECO:0000313" key="2">
    <source>
        <dbReference type="EMBL" id="REF95544.1"/>
    </source>
</evidence>
<dbReference type="InterPro" id="IPR024078">
    <property type="entry name" value="LmbE-like_dom_sf"/>
</dbReference>
<dbReference type="Proteomes" id="UP000256913">
    <property type="component" value="Unassembled WGS sequence"/>
</dbReference>
<keyword evidence="3" id="KW-1185">Reference proteome</keyword>
<name>A0A3D9ZGC3_9ACTN</name>
<dbReference type="AlphaFoldDB" id="A0A3D9ZGC3"/>
<reference evidence="2 3" key="1">
    <citation type="submission" date="2018-08" db="EMBL/GenBank/DDBJ databases">
        <title>Sequencing the genomes of 1000 actinobacteria strains.</title>
        <authorList>
            <person name="Klenk H.-P."/>
        </authorList>
    </citation>
    <scope>NUCLEOTIDE SEQUENCE [LARGE SCALE GENOMIC DNA]</scope>
    <source>
        <strain evidence="2 3">DSM 44099</strain>
    </source>
</reference>
<keyword evidence="1" id="KW-0862">Zinc</keyword>
<dbReference type="SUPFAM" id="SSF102588">
    <property type="entry name" value="LmbE-like"/>
    <property type="match status" value="1"/>
</dbReference>
<evidence type="ECO:0000256" key="1">
    <source>
        <dbReference type="ARBA" id="ARBA00022833"/>
    </source>
</evidence>
<protein>
    <submittedName>
        <fullName evidence="2">LmbE family N-acetylglucosaminyl deacetylase</fullName>
    </submittedName>
</protein>
<dbReference type="EMBL" id="QUMQ01000001">
    <property type="protein sequence ID" value="REF95544.1"/>
    <property type="molecule type" value="Genomic_DNA"/>
</dbReference>
<dbReference type="RefSeq" id="WP_170215759.1">
    <property type="nucleotide sequence ID" value="NZ_BONB01000006.1"/>
</dbReference>